<proteinExistence type="predicted"/>
<dbReference type="InterPro" id="IPR021719">
    <property type="entry name" value="Prot_inh_I78"/>
</dbReference>
<evidence type="ECO:0000256" key="1">
    <source>
        <dbReference type="SAM" id="SignalP"/>
    </source>
</evidence>
<dbReference type="PANTHER" id="PTHR34406:SF1">
    <property type="entry name" value="PROTEIN YCEI"/>
    <property type="match status" value="1"/>
</dbReference>
<dbReference type="Pfam" id="PF04264">
    <property type="entry name" value="YceI"/>
    <property type="match status" value="1"/>
</dbReference>
<dbReference type="Gene3D" id="2.40.128.110">
    <property type="entry name" value="Lipid/polyisoprenoid-binding, YceI-like"/>
    <property type="match status" value="1"/>
</dbReference>
<reference evidence="3 4" key="1">
    <citation type="submission" date="2019-12" db="EMBL/GenBank/DDBJ databases">
        <title>Genomic-based taxomic classification of the family Erythrobacteraceae.</title>
        <authorList>
            <person name="Xu L."/>
        </authorList>
    </citation>
    <scope>NUCLEOTIDE SEQUENCE [LARGE SCALE GENOMIC DNA]</scope>
    <source>
        <strain evidence="3 4">100921-2</strain>
    </source>
</reference>
<name>A0A6I4TA62_9SPHN</name>
<dbReference type="Pfam" id="PF11720">
    <property type="entry name" value="Inhibitor_I78"/>
    <property type="match status" value="1"/>
</dbReference>
<dbReference type="PANTHER" id="PTHR34406">
    <property type="entry name" value="PROTEIN YCEI"/>
    <property type="match status" value="1"/>
</dbReference>
<gene>
    <name evidence="3" type="ORF">GRI40_02055</name>
</gene>
<evidence type="ECO:0000259" key="2">
    <source>
        <dbReference type="SMART" id="SM00867"/>
    </source>
</evidence>
<dbReference type="InterPro" id="IPR007372">
    <property type="entry name" value="Lipid/polyisoprenoid-bd_YceI"/>
</dbReference>
<dbReference type="AlphaFoldDB" id="A0A6I4TA62"/>
<dbReference type="Gene3D" id="3.30.10.10">
    <property type="entry name" value="Trypsin Inhibitor V, subunit A"/>
    <property type="match status" value="1"/>
</dbReference>
<sequence length="294" mass="30693">MNRTALGAGAILALAAASLAVAQAPQKPGAADPSRVTAGTYKVDAAHTLVGWSVDHFGFNDYFGLFGNVTGTLAIDPANPSAAKLDVTIPINPTVASEGLREHLLRPGKDGKPADFFGAEPAPARFVSTSVQPAADGRSAYILGNLTLNGRTNPVAIQATFNGAGANPMSKAETIGFHGRAMIRRSDFGINAALPVVGDEVELDISAAFEKAAAGSTEPQPPAPAIQACRADRAQPWFGKAATPEVRRAVEQATGAKAARWLYPDSVVTMDYREDRLNVIMDKGTDIIRSARCG</sequence>
<evidence type="ECO:0000313" key="4">
    <source>
        <dbReference type="Proteomes" id="UP000439522"/>
    </source>
</evidence>
<dbReference type="EMBL" id="WTZA01000001">
    <property type="protein sequence ID" value="MXO74003.1"/>
    <property type="molecule type" value="Genomic_DNA"/>
</dbReference>
<accession>A0A6I4TA62</accession>
<keyword evidence="4" id="KW-1185">Reference proteome</keyword>
<comment type="caution">
    <text evidence="3">The sequence shown here is derived from an EMBL/GenBank/DDBJ whole genome shotgun (WGS) entry which is preliminary data.</text>
</comment>
<dbReference type="Proteomes" id="UP000439522">
    <property type="component" value="Unassembled WGS sequence"/>
</dbReference>
<protein>
    <recommendedName>
        <fullName evidence="2">Lipid/polyisoprenoid-binding YceI-like domain-containing protein</fullName>
    </recommendedName>
</protein>
<dbReference type="OrthoDB" id="9811006at2"/>
<dbReference type="RefSeq" id="WP_160609797.1">
    <property type="nucleotide sequence ID" value="NZ_WTZA01000001.1"/>
</dbReference>
<dbReference type="InterPro" id="IPR036761">
    <property type="entry name" value="TTHA0802/YceI-like_sf"/>
</dbReference>
<feature type="signal peptide" evidence="1">
    <location>
        <begin position="1"/>
        <end position="22"/>
    </location>
</feature>
<keyword evidence="1" id="KW-0732">Signal</keyword>
<dbReference type="SMART" id="SM00867">
    <property type="entry name" value="YceI"/>
    <property type="match status" value="1"/>
</dbReference>
<feature type="chain" id="PRO_5026129505" description="Lipid/polyisoprenoid-binding YceI-like domain-containing protein" evidence="1">
    <location>
        <begin position="23"/>
        <end position="294"/>
    </location>
</feature>
<feature type="domain" description="Lipid/polyisoprenoid-binding YceI-like" evidence="2">
    <location>
        <begin position="40"/>
        <end position="210"/>
    </location>
</feature>
<evidence type="ECO:0000313" key="3">
    <source>
        <dbReference type="EMBL" id="MXO74003.1"/>
    </source>
</evidence>
<dbReference type="SUPFAM" id="SSF101874">
    <property type="entry name" value="YceI-like"/>
    <property type="match status" value="1"/>
</dbReference>
<organism evidence="3 4">
    <name type="scientific">Tsuneonella aeria</name>
    <dbReference type="NCBI Taxonomy" id="1837929"/>
    <lineage>
        <taxon>Bacteria</taxon>
        <taxon>Pseudomonadati</taxon>
        <taxon>Pseudomonadota</taxon>
        <taxon>Alphaproteobacteria</taxon>
        <taxon>Sphingomonadales</taxon>
        <taxon>Erythrobacteraceae</taxon>
        <taxon>Tsuneonella</taxon>
    </lineage>
</organism>